<gene>
    <name evidence="2" type="ORF">Q5H92_05145</name>
</gene>
<proteinExistence type="predicted"/>
<evidence type="ECO:0000256" key="1">
    <source>
        <dbReference type="SAM" id="SignalP"/>
    </source>
</evidence>
<accession>A0ABT9A8P0</accession>
<evidence type="ECO:0008006" key="4">
    <source>
        <dbReference type="Google" id="ProtNLM"/>
    </source>
</evidence>
<sequence>MQKFLFTTCSCLTIFFSACSTDEPAPAVPYKFPVIEVELTQVGNMPYVGEARCGRLGPVDVSGLVAGTSQYPTLDAASKALPVKTFRPGKQRFNLGPMDVGNVVGLMVYYRGAGGPGVAPPAAGQYLEGEVFADGRSLGTVRLDQQIFRMPLTCYRFADGNDINIYNAGCLVIKPSLP</sequence>
<dbReference type="PROSITE" id="PS51257">
    <property type="entry name" value="PROKAR_LIPOPROTEIN"/>
    <property type="match status" value="1"/>
</dbReference>
<dbReference type="RefSeq" id="WP_305010424.1">
    <property type="nucleotide sequence ID" value="NZ_JAUQSX010000002.1"/>
</dbReference>
<protein>
    <recommendedName>
        <fullName evidence="4">Lipoprotein</fullName>
    </recommendedName>
</protein>
<reference evidence="2" key="1">
    <citation type="submission" date="2023-07" db="EMBL/GenBank/DDBJ databases">
        <authorList>
            <person name="Kim M.K."/>
        </authorList>
    </citation>
    <scope>NUCLEOTIDE SEQUENCE</scope>
    <source>
        <strain evidence="2">M29</strain>
    </source>
</reference>
<feature type="signal peptide" evidence="1">
    <location>
        <begin position="1"/>
        <end position="20"/>
    </location>
</feature>
<name>A0ABT9A8P0_9BACT</name>
<dbReference type="EMBL" id="JAUQSX010000002">
    <property type="protein sequence ID" value="MDO7845734.1"/>
    <property type="molecule type" value="Genomic_DNA"/>
</dbReference>
<evidence type="ECO:0000313" key="2">
    <source>
        <dbReference type="EMBL" id="MDO7845734.1"/>
    </source>
</evidence>
<feature type="chain" id="PRO_5045880981" description="Lipoprotein" evidence="1">
    <location>
        <begin position="21"/>
        <end position="178"/>
    </location>
</feature>
<keyword evidence="3" id="KW-1185">Reference proteome</keyword>
<evidence type="ECO:0000313" key="3">
    <source>
        <dbReference type="Proteomes" id="UP001167796"/>
    </source>
</evidence>
<dbReference type="Proteomes" id="UP001167796">
    <property type="component" value="Unassembled WGS sequence"/>
</dbReference>
<comment type="caution">
    <text evidence="2">The sequence shown here is derived from an EMBL/GenBank/DDBJ whole genome shotgun (WGS) entry which is preliminary data.</text>
</comment>
<organism evidence="2 3">
    <name type="scientific">Hymenobacter mellowenesis</name>
    <dbReference type="NCBI Taxonomy" id="3063995"/>
    <lineage>
        <taxon>Bacteria</taxon>
        <taxon>Pseudomonadati</taxon>
        <taxon>Bacteroidota</taxon>
        <taxon>Cytophagia</taxon>
        <taxon>Cytophagales</taxon>
        <taxon>Hymenobacteraceae</taxon>
        <taxon>Hymenobacter</taxon>
    </lineage>
</organism>
<keyword evidence="1" id="KW-0732">Signal</keyword>